<accession>A0ACC2LQS0</accession>
<evidence type="ECO:0000313" key="1">
    <source>
        <dbReference type="EMBL" id="KAJ8635376.1"/>
    </source>
</evidence>
<name>A0ACC2LQS0_PERAE</name>
<dbReference type="Proteomes" id="UP001234297">
    <property type="component" value="Chromosome 3"/>
</dbReference>
<proteinExistence type="predicted"/>
<organism evidence="1 2">
    <name type="scientific">Persea americana</name>
    <name type="common">Avocado</name>
    <dbReference type="NCBI Taxonomy" id="3435"/>
    <lineage>
        <taxon>Eukaryota</taxon>
        <taxon>Viridiplantae</taxon>
        <taxon>Streptophyta</taxon>
        <taxon>Embryophyta</taxon>
        <taxon>Tracheophyta</taxon>
        <taxon>Spermatophyta</taxon>
        <taxon>Magnoliopsida</taxon>
        <taxon>Magnoliidae</taxon>
        <taxon>Laurales</taxon>
        <taxon>Lauraceae</taxon>
        <taxon>Persea</taxon>
    </lineage>
</organism>
<protein>
    <submittedName>
        <fullName evidence="1">Uncharacterized protein</fullName>
    </submittedName>
</protein>
<gene>
    <name evidence="1" type="ORF">MRB53_009643</name>
</gene>
<evidence type="ECO:0000313" key="2">
    <source>
        <dbReference type="Proteomes" id="UP001234297"/>
    </source>
</evidence>
<sequence length="280" mass="32156">MRTSTEMMTTMRISLLELQTEVVNIKQLLSTTTVRPRDGTNAVAMSTLLLRCSTFDGTDPEIWINEVVSFMNFHQVPREQWVIVATFYLEKEAKRWYNSLLHTQINPITWQSFTESLFARFGPTAFEDHFMQLMHLRQTNSLREYQAEFDRISSMIIDIPQDKMVSAFVGGLKDELRVDVQSQRPKSLFKAISLARLFDDRCYLTQFTKQFSSEKRITASNYSASSSSAAIVPAPPTKPGPRLGLKHMTQEYMNERRGRSKVYEGRGDTLATNGPPSFRI</sequence>
<dbReference type="EMBL" id="CM056811">
    <property type="protein sequence ID" value="KAJ8635376.1"/>
    <property type="molecule type" value="Genomic_DNA"/>
</dbReference>
<comment type="caution">
    <text evidence="1">The sequence shown here is derived from an EMBL/GenBank/DDBJ whole genome shotgun (WGS) entry which is preliminary data.</text>
</comment>
<reference evidence="1 2" key="1">
    <citation type="journal article" date="2022" name="Hortic Res">
        <title>A haplotype resolved chromosomal level avocado genome allows analysis of novel avocado genes.</title>
        <authorList>
            <person name="Nath O."/>
            <person name="Fletcher S.J."/>
            <person name="Hayward A."/>
            <person name="Shaw L.M."/>
            <person name="Masouleh A.K."/>
            <person name="Furtado A."/>
            <person name="Henry R.J."/>
            <person name="Mitter N."/>
        </authorList>
    </citation>
    <scope>NUCLEOTIDE SEQUENCE [LARGE SCALE GENOMIC DNA]</scope>
    <source>
        <strain evidence="2">cv. Hass</strain>
    </source>
</reference>
<keyword evidence="2" id="KW-1185">Reference proteome</keyword>